<dbReference type="GeneID" id="59454536"/>
<keyword evidence="1" id="KW-0472">Membrane</keyword>
<dbReference type="PROSITE" id="PS51257">
    <property type="entry name" value="PROKAR_LIPOPROTEIN"/>
    <property type="match status" value="1"/>
</dbReference>
<dbReference type="KEGG" id="tcs:IMZ38_03920"/>
<dbReference type="Proteomes" id="UP000593766">
    <property type="component" value="Chromosome"/>
</dbReference>
<dbReference type="EMBL" id="CP063144">
    <property type="protein sequence ID" value="QOR93808.1"/>
    <property type="molecule type" value="Genomic_DNA"/>
</dbReference>
<protein>
    <submittedName>
        <fullName evidence="2">Uncharacterized protein</fullName>
    </submittedName>
</protein>
<gene>
    <name evidence="2" type="ORF">IMZ38_03920</name>
</gene>
<dbReference type="RefSeq" id="WP_193435615.1">
    <property type="nucleotide sequence ID" value="NZ_CP063144.1"/>
</dbReference>
<feature type="transmembrane region" description="Helical" evidence="1">
    <location>
        <begin position="163"/>
        <end position="185"/>
    </location>
</feature>
<keyword evidence="3" id="KW-1185">Reference proteome</keyword>
<dbReference type="OrthoDB" id="379333at2157"/>
<evidence type="ECO:0000256" key="1">
    <source>
        <dbReference type="SAM" id="Phobius"/>
    </source>
</evidence>
<accession>A0A7M1UNG4</accession>
<sequence length="193" mass="21610">MTSNKNNLLAYQFIAGCFAIVYSLTILLVLIIPLYILDGVLKGFIAFSFYQLKIGDTLVRIPELEKAVSLSLPITLNSLFLLVLGLNSVTYWVYKRHNPLLARLMFPTSLAFIFSTTFFYMTHTVYIGRVVESLIGECVETNSAGILILGRISMEISPLANIVLSPIPLLFLSILNAVVATMWVLRTYERLPP</sequence>
<reference evidence="2 3" key="1">
    <citation type="submission" date="2020-10" db="EMBL/GenBank/DDBJ databases">
        <title>Complete genome sequence of Thermosphaera aggregans strain 3507.</title>
        <authorList>
            <person name="Zayulina K.S."/>
            <person name="Elcheninov A.G."/>
            <person name="Toshchakov S.V."/>
            <person name="Kublanov I.V."/>
            <person name="Kochetkova T.V."/>
        </authorList>
    </citation>
    <scope>NUCLEOTIDE SEQUENCE [LARGE SCALE GENOMIC DNA]</scope>
    <source>
        <strain evidence="2 3">3507</strain>
    </source>
</reference>
<keyword evidence="1" id="KW-0812">Transmembrane</keyword>
<proteinExistence type="predicted"/>
<dbReference type="AlphaFoldDB" id="A0A7M1UNG4"/>
<feature type="transmembrane region" description="Helical" evidence="1">
    <location>
        <begin position="12"/>
        <end position="36"/>
    </location>
</feature>
<organism evidence="2 3">
    <name type="scientific">Thermosphaera chiliense</name>
    <dbReference type="NCBI Taxonomy" id="3402707"/>
    <lineage>
        <taxon>Archaea</taxon>
        <taxon>Thermoproteota</taxon>
        <taxon>Thermoprotei</taxon>
        <taxon>Desulfurococcales</taxon>
        <taxon>Desulfurococcaceae</taxon>
        <taxon>Thermosphaera</taxon>
    </lineage>
</organism>
<name>A0A7M1UNG4_9CREN</name>
<evidence type="ECO:0000313" key="3">
    <source>
        <dbReference type="Proteomes" id="UP000593766"/>
    </source>
</evidence>
<feature type="transmembrane region" description="Helical" evidence="1">
    <location>
        <begin position="101"/>
        <end position="121"/>
    </location>
</feature>
<keyword evidence="1" id="KW-1133">Transmembrane helix</keyword>
<feature type="transmembrane region" description="Helical" evidence="1">
    <location>
        <begin position="74"/>
        <end position="94"/>
    </location>
</feature>
<evidence type="ECO:0000313" key="2">
    <source>
        <dbReference type="EMBL" id="QOR93808.1"/>
    </source>
</evidence>